<protein>
    <submittedName>
        <fullName evidence="2">Uncharacterized protein</fullName>
    </submittedName>
</protein>
<accession>A0A167KKT9</accession>
<evidence type="ECO:0000313" key="3">
    <source>
        <dbReference type="Proteomes" id="UP000076661"/>
    </source>
</evidence>
<keyword evidence="1" id="KW-0812">Transmembrane</keyword>
<keyword evidence="1" id="KW-0472">Membrane</keyword>
<dbReference type="EMBL" id="AUXX01000036">
    <property type="protein sequence ID" value="KZN62938.1"/>
    <property type="molecule type" value="Genomic_DNA"/>
</dbReference>
<keyword evidence="1" id="KW-1133">Transmembrane helix</keyword>
<evidence type="ECO:0000256" key="1">
    <source>
        <dbReference type="SAM" id="Phobius"/>
    </source>
</evidence>
<sequence>MIGRDNDFSVLEVESSELSPVLVESFWQWSYNKSILPLAMLVLLIFKGNLADYLKERK</sequence>
<dbReference type="AlphaFoldDB" id="A0A167KKT9"/>
<organism evidence="2 3">
    <name type="scientific">Pseudoalteromonas luteoviolacea S4060-1</name>
    <dbReference type="NCBI Taxonomy" id="1365257"/>
    <lineage>
        <taxon>Bacteria</taxon>
        <taxon>Pseudomonadati</taxon>
        <taxon>Pseudomonadota</taxon>
        <taxon>Gammaproteobacteria</taxon>
        <taxon>Alteromonadales</taxon>
        <taxon>Pseudoalteromonadaceae</taxon>
        <taxon>Pseudoalteromonas</taxon>
    </lineage>
</organism>
<reference evidence="2 3" key="1">
    <citation type="submission" date="2013-07" db="EMBL/GenBank/DDBJ databases">
        <title>Comparative Genomic and Metabolomic Analysis of Twelve Strains of Pseudoalteromonas luteoviolacea.</title>
        <authorList>
            <person name="Vynne N.G."/>
            <person name="Mansson M."/>
            <person name="Gram L."/>
        </authorList>
    </citation>
    <scope>NUCLEOTIDE SEQUENCE [LARGE SCALE GENOMIC DNA]</scope>
    <source>
        <strain evidence="2 3">S4060-1</strain>
    </source>
</reference>
<proteinExistence type="predicted"/>
<feature type="transmembrane region" description="Helical" evidence="1">
    <location>
        <begin position="35"/>
        <end position="54"/>
    </location>
</feature>
<comment type="caution">
    <text evidence="2">The sequence shown here is derived from an EMBL/GenBank/DDBJ whole genome shotgun (WGS) entry which is preliminary data.</text>
</comment>
<name>A0A167KKT9_9GAMM</name>
<dbReference type="Proteomes" id="UP000076661">
    <property type="component" value="Unassembled WGS sequence"/>
</dbReference>
<evidence type="ECO:0000313" key="2">
    <source>
        <dbReference type="EMBL" id="KZN62938.1"/>
    </source>
</evidence>
<dbReference type="PATRIC" id="fig|1365257.3.peg.3858"/>
<gene>
    <name evidence="2" type="ORF">N478_24700</name>
</gene>